<accession>A0A5B8S463</accession>
<dbReference type="EMBL" id="CP042345">
    <property type="protein sequence ID" value="QEA15487.1"/>
    <property type="molecule type" value="Genomic_DNA"/>
</dbReference>
<evidence type="ECO:0000259" key="1">
    <source>
        <dbReference type="Pfam" id="PF12697"/>
    </source>
</evidence>
<dbReference type="OrthoDB" id="8680283at2"/>
<dbReference type="Proteomes" id="UP000321172">
    <property type="component" value="Chromosome"/>
</dbReference>
<reference evidence="2 3" key="1">
    <citation type="journal article" date="2013" name="J. Microbiol. Biotechnol.">
        <title>Novosphingobium ginsenosidimutans sp. nov., with the ability to convert ginsenoside.</title>
        <authorList>
            <person name="Kim J.K."/>
            <person name="He D."/>
            <person name="Liu Q.M."/>
            <person name="Park H.Y."/>
            <person name="Jung M.S."/>
            <person name="Yoon M.H."/>
            <person name="Kim S.C."/>
            <person name="Im W.T."/>
        </authorList>
    </citation>
    <scope>NUCLEOTIDE SEQUENCE [LARGE SCALE GENOMIC DNA]</scope>
    <source>
        <strain evidence="2 3">FW-6</strain>
    </source>
</reference>
<protein>
    <submittedName>
        <fullName evidence="2">Alpha/beta hydrolase</fullName>
    </submittedName>
</protein>
<dbReference type="RefSeq" id="WP_147089465.1">
    <property type="nucleotide sequence ID" value="NZ_BAABJD010000001.1"/>
</dbReference>
<proteinExistence type="predicted"/>
<keyword evidence="2" id="KW-0378">Hydrolase</keyword>
<organism evidence="2 3">
    <name type="scientific">Novosphingobium ginsenosidimutans</name>
    <dbReference type="NCBI Taxonomy" id="1176536"/>
    <lineage>
        <taxon>Bacteria</taxon>
        <taxon>Pseudomonadati</taxon>
        <taxon>Pseudomonadota</taxon>
        <taxon>Alphaproteobacteria</taxon>
        <taxon>Sphingomonadales</taxon>
        <taxon>Sphingomonadaceae</taxon>
        <taxon>Novosphingobium</taxon>
    </lineage>
</organism>
<dbReference type="PANTHER" id="PTHR43689:SF8">
    <property type="entry name" value="ALPHA_BETA-HYDROLASES SUPERFAMILY PROTEIN"/>
    <property type="match status" value="1"/>
</dbReference>
<dbReference type="Gene3D" id="3.40.50.1820">
    <property type="entry name" value="alpha/beta hydrolase"/>
    <property type="match status" value="1"/>
</dbReference>
<dbReference type="AlphaFoldDB" id="A0A5B8S463"/>
<sequence>MTRRTVYLHGLPGSAAELSLAGPHSAWLDADLVLAPNRNANADGWAALARQIAQWAGNDPVDLVGFSLGGAAALRLAPLLGEQVARIDLIAPAAPLSLGEFLPDMAGGALFGTARDRPGLFALVCRVQALAARLAPALLVKALLADTRGGDAALARDPAFRALLAAILRQTFAAGGSAYRAEIADYVSDWGRALDQVTRPVTIWQGDQDNWVPPPMARALAARLPAGAQLELLPGLSHYSALQWYLGQFSPGDSRP</sequence>
<name>A0A5B8S463_9SPHN</name>
<dbReference type="Pfam" id="PF12697">
    <property type="entry name" value="Abhydrolase_6"/>
    <property type="match status" value="1"/>
</dbReference>
<evidence type="ECO:0000313" key="2">
    <source>
        <dbReference type="EMBL" id="QEA15487.1"/>
    </source>
</evidence>
<dbReference type="PANTHER" id="PTHR43689">
    <property type="entry name" value="HYDROLASE"/>
    <property type="match status" value="1"/>
</dbReference>
<feature type="domain" description="AB hydrolase-1" evidence="1">
    <location>
        <begin position="33"/>
        <end position="241"/>
    </location>
</feature>
<gene>
    <name evidence="2" type="ORF">FRF71_04680</name>
</gene>
<keyword evidence="3" id="KW-1185">Reference proteome</keyword>
<dbReference type="InterPro" id="IPR000073">
    <property type="entry name" value="AB_hydrolase_1"/>
</dbReference>
<dbReference type="InterPro" id="IPR029058">
    <property type="entry name" value="AB_hydrolase_fold"/>
</dbReference>
<dbReference type="SUPFAM" id="SSF53474">
    <property type="entry name" value="alpha/beta-Hydrolases"/>
    <property type="match status" value="1"/>
</dbReference>
<evidence type="ECO:0000313" key="3">
    <source>
        <dbReference type="Proteomes" id="UP000321172"/>
    </source>
</evidence>
<dbReference type="KEGG" id="ngf:FRF71_04680"/>
<dbReference type="GO" id="GO:0016787">
    <property type="term" value="F:hydrolase activity"/>
    <property type="evidence" value="ECO:0007669"/>
    <property type="project" value="UniProtKB-KW"/>
</dbReference>